<name>A0A854W7R7_9STRE</name>
<gene>
    <name evidence="2" type="ORF">A9Y57_00998</name>
</gene>
<comment type="caution">
    <text evidence="2">The sequence shown here is derived from an EMBL/GenBank/DDBJ whole genome shotgun (WGS) entry which is preliminary data.</text>
</comment>
<dbReference type="InterPro" id="IPR013830">
    <property type="entry name" value="SGNH_hydro"/>
</dbReference>
<dbReference type="AlphaFoldDB" id="A0A854W7R7"/>
<keyword evidence="2" id="KW-0378">Hydrolase</keyword>
<dbReference type="Gene3D" id="3.40.50.1110">
    <property type="entry name" value="SGNH hydrolase"/>
    <property type="match status" value="1"/>
</dbReference>
<dbReference type="RefSeq" id="WP_096633518.1">
    <property type="nucleotide sequence ID" value="NZ_NSGR01000008.1"/>
</dbReference>
<accession>A0A854W7R7</accession>
<dbReference type="PANTHER" id="PTHR30383">
    <property type="entry name" value="THIOESTERASE 1/PROTEASE 1/LYSOPHOSPHOLIPASE L1"/>
    <property type="match status" value="1"/>
</dbReference>
<feature type="domain" description="SGNH hydrolase-type esterase" evidence="1">
    <location>
        <begin position="47"/>
        <end position="194"/>
    </location>
</feature>
<protein>
    <submittedName>
        <fullName evidence="2">GDSL-like Lipase/Acylhydrolase</fullName>
    </submittedName>
</protein>
<evidence type="ECO:0000313" key="2">
    <source>
        <dbReference type="EMBL" id="PCH12283.1"/>
    </source>
</evidence>
<dbReference type="PANTHER" id="PTHR30383:SF5">
    <property type="entry name" value="SGNH HYDROLASE-TYPE ESTERASE DOMAIN-CONTAINING PROTEIN"/>
    <property type="match status" value="1"/>
</dbReference>
<reference evidence="2 3" key="1">
    <citation type="submission" date="2016-06" db="EMBL/GenBank/DDBJ databases">
        <authorList>
            <person name="Haines A.N."/>
            <person name="Council K.R."/>
        </authorList>
    </citation>
    <scope>NUCLEOTIDE SEQUENCE [LARGE SCALE GENOMIC DNA]</scope>
    <source>
        <strain evidence="2 3">SP158-29</strain>
    </source>
</reference>
<evidence type="ECO:0000313" key="3">
    <source>
        <dbReference type="Proteomes" id="UP000217465"/>
    </source>
</evidence>
<dbReference type="Proteomes" id="UP000217465">
    <property type="component" value="Unassembled WGS sequence"/>
</dbReference>
<dbReference type="EMBL" id="NSGR01000008">
    <property type="protein sequence ID" value="PCH12283.1"/>
    <property type="molecule type" value="Genomic_DNA"/>
</dbReference>
<dbReference type="SUPFAM" id="SSF52266">
    <property type="entry name" value="SGNH hydrolase"/>
    <property type="match status" value="1"/>
</dbReference>
<proteinExistence type="predicted"/>
<dbReference type="GO" id="GO:0004622">
    <property type="term" value="F:phosphatidylcholine lysophospholipase activity"/>
    <property type="evidence" value="ECO:0007669"/>
    <property type="project" value="TreeGrafter"/>
</dbReference>
<dbReference type="InterPro" id="IPR051532">
    <property type="entry name" value="Ester_Hydrolysis_Enzymes"/>
</dbReference>
<evidence type="ECO:0000259" key="1">
    <source>
        <dbReference type="Pfam" id="PF13472"/>
    </source>
</evidence>
<dbReference type="CDD" id="cd01841">
    <property type="entry name" value="NnaC_like"/>
    <property type="match status" value="1"/>
</dbReference>
<dbReference type="InterPro" id="IPR036514">
    <property type="entry name" value="SGNH_hydro_sf"/>
</dbReference>
<organism evidence="2 3">
    <name type="scientific">Streptococcus parauberis</name>
    <dbReference type="NCBI Taxonomy" id="1348"/>
    <lineage>
        <taxon>Bacteria</taxon>
        <taxon>Bacillati</taxon>
        <taxon>Bacillota</taxon>
        <taxon>Bacilli</taxon>
        <taxon>Lactobacillales</taxon>
        <taxon>Streptococcaceae</taxon>
        <taxon>Streptococcus</taxon>
    </lineage>
</organism>
<dbReference type="Pfam" id="PF13472">
    <property type="entry name" value="Lipase_GDSL_2"/>
    <property type="match status" value="1"/>
</dbReference>
<sequence>MLETVSNELLAYQEDRLDSYIELNKTMARAGIVFVGDSIIEFFPLKKYLGRDVPIINRGIAGTDSTWLQEHLHEQVLALEPEKVFILIGTNDIGLGKSNPEIKENILDILTEIHSENPYIKVCLMSVLPVSEDIKYQNTVKVRTNQVIDSLNADLQTISGIEFIDLATILKAGGSGLADDFTKDGLHLNLLGYQKISQILLEYV</sequence>